<accession>A0A8S1PJF4</accession>
<protein>
    <submittedName>
        <fullName evidence="1">Uncharacterized protein</fullName>
    </submittedName>
</protein>
<dbReference type="EMBL" id="CAJJDM010000123">
    <property type="protein sequence ID" value="CAD8103307.1"/>
    <property type="molecule type" value="Genomic_DNA"/>
</dbReference>
<evidence type="ECO:0000313" key="1">
    <source>
        <dbReference type="EMBL" id="CAD8103307.1"/>
    </source>
</evidence>
<dbReference type="AlphaFoldDB" id="A0A8S1PJF4"/>
<name>A0A8S1PJF4_PARPR</name>
<dbReference type="Proteomes" id="UP000688137">
    <property type="component" value="Unassembled WGS sequence"/>
</dbReference>
<proteinExistence type="predicted"/>
<gene>
    <name evidence="1" type="ORF">PPRIM_AZ9-3.1.T1200150</name>
</gene>
<keyword evidence="2" id="KW-1185">Reference proteome</keyword>
<sequence length="85" mass="10151">MFKLNIELLQSISNFNSKQICLDRFLLKHGNFICDQTQYRIIISSMCVCKKGIMRIHQHNSVSQQVEMHLQWNQKNVMMEIFLSF</sequence>
<evidence type="ECO:0000313" key="2">
    <source>
        <dbReference type="Proteomes" id="UP000688137"/>
    </source>
</evidence>
<reference evidence="1" key="1">
    <citation type="submission" date="2021-01" db="EMBL/GenBank/DDBJ databases">
        <authorList>
            <consortium name="Genoscope - CEA"/>
            <person name="William W."/>
        </authorList>
    </citation>
    <scope>NUCLEOTIDE SEQUENCE</scope>
</reference>
<comment type="caution">
    <text evidence="1">The sequence shown here is derived from an EMBL/GenBank/DDBJ whole genome shotgun (WGS) entry which is preliminary data.</text>
</comment>
<organism evidence="1 2">
    <name type="scientific">Paramecium primaurelia</name>
    <dbReference type="NCBI Taxonomy" id="5886"/>
    <lineage>
        <taxon>Eukaryota</taxon>
        <taxon>Sar</taxon>
        <taxon>Alveolata</taxon>
        <taxon>Ciliophora</taxon>
        <taxon>Intramacronucleata</taxon>
        <taxon>Oligohymenophorea</taxon>
        <taxon>Peniculida</taxon>
        <taxon>Parameciidae</taxon>
        <taxon>Paramecium</taxon>
    </lineage>
</organism>